<dbReference type="AlphaFoldDB" id="A0A2R4X032"/>
<name>A0A2R4X032_9EURY</name>
<dbReference type="SUPFAM" id="SSF46785">
    <property type="entry name" value="Winged helix' DNA-binding domain"/>
    <property type="match status" value="1"/>
</dbReference>
<evidence type="ECO:0000313" key="1">
    <source>
        <dbReference type="EMBL" id="AWB27147.1"/>
    </source>
</evidence>
<dbReference type="InterPro" id="IPR036390">
    <property type="entry name" value="WH_DNA-bd_sf"/>
</dbReference>
<keyword evidence="2" id="KW-1185">Reference proteome</keyword>
<accession>A0A2R4X032</accession>
<dbReference type="EMBL" id="CP028858">
    <property type="protein sequence ID" value="AWB27147.1"/>
    <property type="molecule type" value="Genomic_DNA"/>
</dbReference>
<dbReference type="Proteomes" id="UP000244727">
    <property type="component" value="Chromosome"/>
</dbReference>
<organism evidence="1 2">
    <name type="scientific">Halococcoides cellulosivorans</name>
    <dbReference type="NCBI Taxonomy" id="1679096"/>
    <lineage>
        <taxon>Archaea</taxon>
        <taxon>Methanobacteriati</taxon>
        <taxon>Methanobacteriota</taxon>
        <taxon>Stenosarchaea group</taxon>
        <taxon>Halobacteria</taxon>
        <taxon>Halobacteriales</taxon>
        <taxon>Haloarculaceae</taxon>
        <taxon>Halococcoides</taxon>
    </lineage>
</organism>
<dbReference type="RefSeq" id="WP_108381516.1">
    <property type="nucleotide sequence ID" value="NZ_CP028858.1"/>
</dbReference>
<proteinExistence type="predicted"/>
<gene>
    <name evidence="1" type="ORF">HARCEL1_05220</name>
</gene>
<evidence type="ECO:0000313" key="2">
    <source>
        <dbReference type="Proteomes" id="UP000244727"/>
    </source>
</evidence>
<dbReference type="KEGG" id="harc:HARCEL1_05220"/>
<dbReference type="GeneID" id="36511885"/>
<sequence>MAPTGDDTTTLHVRYREGSTLESTLAAIDRGEDSDPHYEVIFDDPDDLHRVTRPRSVELLRTIVHHDPASIRETARLVDRDVSQVHETVTELEGLHLLELHEEGASKRPVVWYDAIDIDLPLTSETSGAEDVTA</sequence>
<protein>
    <submittedName>
        <fullName evidence="1">Transcriptional regulator</fullName>
    </submittedName>
</protein>
<dbReference type="Pfam" id="PF25212">
    <property type="entry name" value="HVO_A0114"/>
    <property type="match status" value="1"/>
</dbReference>
<reference evidence="1 2" key="1">
    <citation type="submission" date="2018-04" db="EMBL/GenBank/DDBJ databases">
        <title>Halococcoides cellulosivorans gen. nov., sp. nov., an extremely halophilic cellulose-utilizing haloarchaeon from hypersaline lakes.</title>
        <authorList>
            <person name="Sorokin D.Y."/>
            <person name="Toshchakov S.V."/>
            <person name="Samarov N.I."/>
            <person name="Korzhenkov A."/>
            <person name="Kublanov I.V."/>
        </authorList>
    </citation>
    <scope>NUCLEOTIDE SEQUENCE [LARGE SCALE GENOMIC DNA]</scope>
    <source>
        <strain evidence="1 2">HArcel1</strain>
    </source>
</reference>